<evidence type="ECO:0000313" key="1">
    <source>
        <dbReference type="EMBL" id="PZV34442.1"/>
    </source>
</evidence>
<sequence>MGTNCGFGIAERLPIGNLCPPTHDIQHASISSMNQLQVTDSKNALDGTDMLRNMGVWTRVAVIFIAF</sequence>
<name>A0A2W7BUU8_9HYPH</name>
<comment type="caution">
    <text evidence="1">The sequence shown here is derived from an EMBL/GenBank/DDBJ whole genome shotgun (WGS) entry which is preliminary data.</text>
</comment>
<dbReference type="Proteomes" id="UP000248616">
    <property type="component" value="Unassembled WGS sequence"/>
</dbReference>
<reference evidence="2" key="1">
    <citation type="submission" date="2017-03" db="EMBL/GenBank/DDBJ databases">
        <authorList>
            <person name="Safronova V.I."/>
            <person name="Sazanova A.L."/>
            <person name="Chirak E.R."/>
        </authorList>
    </citation>
    <scope>NUCLEOTIDE SEQUENCE [LARGE SCALE GENOMIC DNA]</scope>
    <source>
        <strain evidence="2">Ach-343</strain>
    </source>
</reference>
<keyword evidence="2" id="KW-1185">Reference proteome</keyword>
<gene>
    <name evidence="1" type="ORF">B5V02_32205</name>
</gene>
<dbReference type="RefSeq" id="WP_111548097.1">
    <property type="nucleotide sequence ID" value="NZ_MZXV01000072.1"/>
</dbReference>
<organism evidence="1 2">
    <name type="scientific">Mesorhizobium kowhaii</name>
    <dbReference type="NCBI Taxonomy" id="1300272"/>
    <lineage>
        <taxon>Bacteria</taxon>
        <taxon>Pseudomonadati</taxon>
        <taxon>Pseudomonadota</taxon>
        <taxon>Alphaproteobacteria</taxon>
        <taxon>Hyphomicrobiales</taxon>
        <taxon>Phyllobacteriaceae</taxon>
        <taxon>Mesorhizobium</taxon>
    </lineage>
</organism>
<evidence type="ECO:0000313" key="2">
    <source>
        <dbReference type="Proteomes" id="UP000248616"/>
    </source>
</evidence>
<protein>
    <submittedName>
        <fullName evidence="1">Uncharacterized protein</fullName>
    </submittedName>
</protein>
<dbReference type="EMBL" id="MZXV01000072">
    <property type="protein sequence ID" value="PZV34442.1"/>
    <property type="molecule type" value="Genomic_DNA"/>
</dbReference>
<dbReference type="AlphaFoldDB" id="A0A2W7BUU8"/>
<proteinExistence type="predicted"/>
<accession>A0A2W7BUU8</accession>